<dbReference type="GeneID" id="76201905"/>
<comment type="caution">
    <text evidence="1">The sequence shown here is derived from an EMBL/GenBank/DDBJ whole genome shotgun (WGS) entry which is preliminary data.</text>
</comment>
<dbReference type="GO" id="GO:0062192">
    <property type="term" value="F:L-rhamnose mutarotase activity"/>
    <property type="evidence" value="ECO:0007669"/>
    <property type="project" value="UniProtKB-EC"/>
</dbReference>
<dbReference type="EC" id="5.1.3.32" evidence="1"/>
<protein>
    <submittedName>
        <fullName evidence="1">L-rhamnose mutarotase</fullName>
        <ecNumber evidence="1">5.1.3.32</ecNumber>
    </submittedName>
</protein>
<sequence>MFSDTERAVYIQHIDPEQREEYLEAHNTVPDGVSQAMKRGGVIEFELYVRDDIAVCILEAEDIDAYLESIDDDESVEEWERYVAQFKHEGVNVDDDDEPIPFMECIWTLSDDASV</sequence>
<organism evidence="1 2">
    <name type="scientific">Halocatena marina</name>
    <dbReference type="NCBI Taxonomy" id="2934937"/>
    <lineage>
        <taxon>Archaea</taxon>
        <taxon>Methanobacteriati</taxon>
        <taxon>Methanobacteriota</taxon>
        <taxon>Stenosarchaea group</taxon>
        <taxon>Halobacteria</taxon>
        <taxon>Halobacteriales</taxon>
        <taxon>Natronomonadaceae</taxon>
        <taxon>Halocatena</taxon>
    </lineage>
</organism>
<name>A0ABD5YSW7_9EURY</name>
<dbReference type="Pfam" id="PF05336">
    <property type="entry name" value="rhaM"/>
    <property type="match status" value="1"/>
</dbReference>
<gene>
    <name evidence="1" type="ORF">ACFQL7_22080</name>
</gene>
<accession>A0ABD5YSW7</accession>
<dbReference type="Gene3D" id="3.30.70.100">
    <property type="match status" value="1"/>
</dbReference>
<evidence type="ECO:0000313" key="1">
    <source>
        <dbReference type="EMBL" id="MFC7192238.1"/>
    </source>
</evidence>
<dbReference type="InterPro" id="IPR008000">
    <property type="entry name" value="Rham/fucose_mutarotase"/>
</dbReference>
<dbReference type="SUPFAM" id="SSF54909">
    <property type="entry name" value="Dimeric alpha+beta barrel"/>
    <property type="match status" value="1"/>
</dbReference>
<dbReference type="EMBL" id="JBHTAX010000004">
    <property type="protein sequence ID" value="MFC7192238.1"/>
    <property type="molecule type" value="Genomic_DNA"/>
</dbReference>
<reference evidence="1 2" key="1">
    <citation type="journal article" date="2019" name="Int. J. Syst. Evol. Microbiol.">
        <title>The Global Catalogue of Microorganisms (GCM) 10K type strain sequencing project: providing services to taxonomists for standard genome sequencing and annotation.</title>
        <authorList>
            <consortium name="The Broad Institute Genomics Platform"/>
            <consortium name="The Broad Institute Genome Sequencing Center for Infectious Disease"/>
            <person name="Wu L."/>
            <person name="Ma J."/>
        </authorList>
    </citation>
    <scope>NUCLEOTIDE SEQUENCE [LARGE SCALE GENOMIC DNA]</scope>
    <source>
        <strain evidence="1 2">RDMS1</strain>
    </source>
</reference>
<proteinExistence type="predicted"/>
<evidence type="ECO:0000313" key="2">
    <source>
        <dbReference type="Proteomes" id="UP001596417"/>
    </source>
</evidence>
<dbReference type="InterPro" id="IPR011008">
    <property type="entry name" value="Dimeric_a/b-barrel"/>
</dbReference>
<keyword evidence="2" id="KW-1185">Reference proteome</keyword>
<dbReference type="AlphaFoldDB" id="A0ABD5YSW7"/>
<dbReference type="Proteomes" id="UP001596417">
    <property type="component" value="Unassembled WGS sequence"/>
</dbReference>
<keyword evidence="1" id="KW-0413">Isomerase</keyword>
<dbReference type="RefSeq" id="WP_264556304.1">
    <property type="nucleotide sequence ID" value="NZ_CP109980.1"/>
</dbReference>